<evidence type="ECO:0000313" key="2">
    <source>
        <dbReference type="Proteomes" id="UP000050509"/>
    </source>
</evidence>
<accession>A0A0P9CZL4</accession>
<gene>
    <name evidence="1" type="ORF">SE17_37340</name>
</gene>
<comment type="caution">
    <text evidence="1">The sequence shown here is derived from an EMBL/GenBank/DDBJ whole genome shotgun (WGS) entry which is preliminary data.</text>
</comment>
<dbReference type="AlphaFoldDB" id="A0A0P9CZL4"/>
<sequence length="61" mass="6962">MPPELIRLWLSALYASFRRAEARAADATLPSIDRRCARATAQYIARQIMTQEAALSRRLSR</sequence>
<dbReference type="EMBL" id="LJCR01002549">
    <property type="protein sequence ID" value="KPV48576.1"/>
    <property type="molecule type" value="Genomic_DNA"/>
</dbReference>
<evidence type="ECO:0000313" key="1">
    <source>
        <dbReference type="EMBL" id="KPV48576.1"/>
    </source>
</evidence>
<protein>
    <submittedName>
        <fullName evidence="1">Uncharacterized protein</fullName>
    </submittedName>
</protein>
<keyword evidence="2" id="KW-1185">Reference proteome</keyword>
<organism evidence="1 2">
    <name type="scientific">Kouleothrix aurantiaca</name>
    <dbReference type="NCBI Taxonomy" id="186479"/>
    <lineage>
        <taxon>Bacteria</taxon>
        <taxon>Bacillati</taxon>
        <taxon>Chloroflexota</taxon>
        <taxon>Chloroflexia</taxon>
        <taxon>Chloroflexales</taxon>
        <taxon>Roseiflexineae</taxon>
        <taxon>Roseiflexaceae</taxon>
        <taxon>Kouleothrix</taxon>
    </lineage>
</organism>
<proteinExistence type="predicted"/>
<name>A0A0P9CZL4_9CHLR</name>
<reference evidence="1 2" key="1">
    <citation type="submission" date="2015-09" db="EMBL/GenBank/DDBJ databases">
        <title>Draft genome sequence of Kouleothrix aurantiaca JCM 19913.</title>
        <authorList>
            <person name="Hemp J."/>
        </authorList>
    </citation>
    <scope>NUCLEOTIDE SEQUENCE [LARGE SCALE GENOMIC DNA]</scope>
    <source>
        <strain evidence="1 2">COM-B</strain>
    </source>
</reference>
<dbReference type="Proteomes" id="UP000050509">
    <property type="component" value="Unassembled WGS sequence"/>
</dbReference>